<protein>
    <submittedName>
        <fullName evidence="5">Helicase Cas3, CRISPR-associated, core</fullName>
    </submittedName>
</protein>
<dbReference type="EMBL" id="PKPP01008232">
    <property type="protein sequence ID" value="PWA51245.1"/>
    <property type="molecule type" value="Genomic_DNA"/>
</dbReference>
<evidence type="ECO:0000256" key="4">
    <source>
        <dbReference type="ARBA" id="ARBA00022840"/>
    </source>
</evidence>
<evidence type="ECO:0000313" key="6">
    <source>
        <dbReference type="Proteomes" id="UP000245207"/>
    </source>
</evidence>
<gene>
    <name evidence="5" type="ORF">CTI12_AA464510</name>
</gene>
<keyword evidence="1" id="KW-0547">Nucleotide-binding</keyword>
<dbReference type="STRING" id="35608.A0A2U1LQH2"/>
<dbReference type="Gene3D" id="3.40.50.300">
    <property type="entry name" value="P-loop containing nucleotide triphosphate hydrolases"/>
    <property type="match status" value="1"/>
</dbReference>
<dbReference type="GO" id="GO:0003724">
    <property type="term" value="F:RNA helicase activity"/>
    <property type="evidence" value="ECO:0007669"/>
    <property type="project" value="TreeGrafter"/>
</dbReference>
<dbReference type="InterPro" id="IPR050079">
    <property type="entry name" value="DEAD_box_RNA_helicase"/>
</dbReference>
<dbReference type="Proteomes" id="UP000245207">
    <property type="component" value="Unassembled WGS sequence"/>
</dbReference>
<evidence type="ECO:0000256" key="2">
    <source>
        <dbReference type="ARBA" id="ARBA00022801"/>
    </source>
</evidence>
<reference evidence="5 6" key="1">
    <citation type="journal article" date="2018" name="Mol. Plant">
        <title>The genome of Artemisia annua provides insight into the evolution of Asteraceae family and artemisinin biosynthesis.</title>
        <authorList>
            <person name="Shen Q."/>
            <person name="Zhang L."/>
            <person name="Liao Z."/>
            <person name="Wang S."/>
            <person name="Yan T."/>
            <person name="Shi P."/>
            <person name="Liu M."/>
            <person name="Fu X."/>
            <person name="Pan Q."/>
            <person name="Wang Y."/>
            <person name="Lv Z."/>
            <person name="Lu X."/>
            <person name="Zhang F."/>
            <person name="Jiang W."/>
            <person name="Ma Y."/>
            <person name="Chen M."/>
            <person name="Hao X."/>
            <person name="Li L."/>
            <person name="Tang Y."/>
            <person name="Lv G."/>
            <person name="Zhou Y."/>
            <person name="Sun X."/>
            <person name="Brodelius P.E."/>
            <person name="Rose J.K.C."/>
            <person name="Tang K."/>
        </authorList>
    </citation>
    <scope>NUCLEOTIDE SEQUENCE [LARGE SCALE GENOMIC DNA]</scope>
    <source>
        <strain evidence="6">cv. Huhao1</strain>
        <tissue evidence="5">Leaf</tissue>
    </source>
</reference>
<accession>A0A2U1LQH2</accession>
<comment type="caution">
    <text evidence="5">The sequence shown here is derived from an EMBL/GenBank/DDBJ whole genome shotgun (WGS) entry which is preliminary data.</text>
</comment>
<dbReference type="GO" id="GO:0016787">
    <property type="term" value="F:hydrolase activity"/>
    <property type="evidence" value="ECO:0007669"/>
    <property type="project" value="UniProtKB-KW"/>
</dbReference>
<dbReference type="PANTHER" id="PTHR47959">
    <property type="entry name" value="ATP-DEPENDENT RNA HELICASE RHLE-RELATED"/>
    <property type="match status" value="1"/>
</dbReference>
<dbReference type="GO" id="GO:0005524">
    <property type="term" value="F:ATP binding"/>
    <property type="evidence" value="ECO:0007669"/>
    <property type="project" value="UniProtKB-KW"/>
</dbReference>
<keyword evidence="2" id="KW-0378">Hydrolase</keyword>
<keyword evidence="6" id="KW-1185">Reference proteome</keyword>
<dbReference type="PANTHER" id="PTHR47959:SF23">
    <property type="entry name" value="HELICASE ATP-BINDING DOMAIN-CONTAINING PROTEIN"/>
    <property type="match status" value="1"/>
</dbReference>
<keyword evidence="3 5" id="KW-0347">Helicase</keyword>
<evidence type="ECO:0000256" key="1">
    <source>
        <dbReference type="ARBA" id="ARBA00022741"/>
    </source>
</evidence>
<evidence type="ECO:0000256" key="3">
    <source>
        <dbReference type="ARBA" id="ARBA00022806"/>
    </source>
</evidence>
<dbReference type="AlphaFoldDB" id="A0A2U1LQH2"/>
<dbReference type="InterPro" id="IPR027417">
    <property type="entry name" value="P-loop_NTPase"/>
</dbReference>
<dbReference type="OrthoDB" id="409977at2759"/>
<organism evidence="5 6">
    <name type="scientific">Artemisia annua</name>
    <name type="common">Sweet wormwood</name>
    <dbReference type="NCBI Taxonomy" id="35608"/>
    <lineage>
        <taxon>Eukaryota</taxon>
        <taxon>Viridiplantae</taxon>
        <taxon>Streptophyta</taxon>
        <taxon>Embryophyta</taxon>
        <taxon>Tracheophyta</taxon>
        <taxon>Spermatophyta</taxon>
        <taxon>Magnoliopsida</taxon>
        <taxon>eudicotyledons</taxon>
        <taxon>Gunneridae</taxon>
        <taxon>Pentapetalae</taxon>
        <taxon>asterids</taxon>
        <taxon>campanulids</taxon>
        <taxon>Asterales</taxon>
        <taxon>Asteraceae</taxon>
        <taxon>Asteroideae</taxon>
        <taxon>Anthemideae</taxon>
        <taxon>Artemisiinae</taxon>
        <taxon>Artemisia</taxon>
    </lineage>
</organism>
<keyword evidence="4" id="KW-0067">ATP-binding</keyword>
<dbReference type="SUPFAM" id="SSF52540">
    <property type="entry name" value="P-loop containing nucleoside triphosphate hydrolases"/>
    <property type="match status" value="1"/>
</dbReference>
<dbReference type="GO" id="GO:0005829">
    <property type="term" value="C:cytosol"/>
    <property type="evidence" value="ECO:0007669"/>
    <property type="project" value="TreeGrafter"/>
</dbReference>
<sequence length="90" mass="10079">MLVINVGFAEDVETILEYLPKQRETMMFSATMPSWIVKLTHKYLKTPLTIDLVGDSDQKLSDGITLYSISSEIRESPSIIGLLITVCTDI</sequence>
<proteinExistence type="predicted"/>
<evidence type="ECO:0000313" key="5">
    <source>
        <dbReference type="EMBL" id="PWA51245.1"/>
    </source>
</evidence>
<name>A0A2U1LQH2_ARTAN</name>